<evidence type="ECO:0000313" key="20">
    <source>
        <dbReference type="EMBL" id="AMM42235.1"/>
    </source>
</evidence>
<dbReference type="OrthoDB" id="9799199at2"/>
<feature type="transmembrane region" description="Helical" evidence="19">
    <location>
        <begin position="62"/>
        <end position="95"/>
    </location>
</feature>
<evidence type="ECO:0000256" key="9">
    <source>
        <dbReference type="ARBA" id="ARBA00022516"/>
    </source>
</evidence>
<dbReference type="PANTHER" id="PTHR46382">
    <property type="entry name" value="PHOSPHATIDATE CYTIDYLYLTRANSFERASE"/>
    <property type="match status" value="1"/>
</dbReference>
<dbReference type="PROSITE" id="PS01315">
    <property type="entry name" value="CDS"/>
    <property type="match status" value="1"/>
</dbReference>
<comment type="pathway">
    <text evidence="3 18">Phospholipid metabolism; CDP-diacylglycerol biosynthesis; CDP-diacylglycerol from sn-glycerol 3-phosphate: step 3/3.</text>
</comment>
<dbReference type="UniPathway" id="UPA00557">
    <property type="reaction ID" value="UER00614"/>
</dbReference>
<evidence type="ECO:0000256" key="10">
    <source>
        <dbReference type="ARBA" id="ARBA00022679"/>
    </source>
</evidence>
<dbReference type="InterPro" id="IPR000374">
    <property type="entry name" value="PC_trans"/>
</dbReference>
<dbReference type="EC" id="2.7.7.41" evidence="6 18"/>
<feature type="transmembrane region" description="Helical" evidence="19">
    <location>
        <begin position="12"/>
        <end position="42"/>
    </location>
</feature>
<evidence type="ECO:0000256" key="5">
    <source>
        <dbReference type="ARBA" id="ARBA00010185"/>
    </source>
</evidence>
<keyword evidence="12 18" id="KW-0548">Nucleotidyltransferase</keyword>
<dbReference type="EMBL" id="CP013015">
    <property type="protein sequence ID" value="AMM42235.1"/>
    <property type="molecule type" value="Genomic_DNA"/>
</dbReference>
<sequence length="265" mass="29443">MKNQTHKKRILTAIVALPVVIWIVLKAPFFIFCLFAFLIGILGCLEFGRLWDLHNLTSLNIFQAFLNLLILIGFAAHYPLLGITLAFFFLALYFIWAYGHQPKLTSFLPAMSLGLFYPNVFLGHALSFTTLPQGRILLLWTLFMTFAVDTGAFYTGRKLGKHKLYPAVSPKKSWEGLIGGSLSALILGGVSAIWLPVGFFKILGLSLALAIVSQIGDFFESALKRQAGVKDSGGLLPGHGGILDRIDGVLFALPLSYYCWQWWLK</sequence>
<keyword evidence="14" id="KW-0443">Lipid metabolism</keyword>
<keyword evidence="13 19" id="KW-1133">Transmembrane helix</keyword>
<evidence type="ECO:0000256" key="2">
    <source>
        <dbReference type="ARBA" id="ARBA00004651"/>
    </source>
</evidence>
<organism evidence="20 21">
    <name type="scientific">Desulfofervidus auxilii</name>
    <dbReference type="NCBI Taxonomy" id="1621989"/>
    <lineage>
        <taxon>Bacteria</taxon>
        <taxon>Pseudomonadati</taxon>
        <taxon>Thermodesulfobacteriota</taxon>
        <taxon>Candidatus Desulfofervidia</taxon>
        <taxon>Candidatus Desulfofervidales</taxon>
        <taxon>Candidatus Desulfofervidaceae</taxon>
        <taxon>Candidatus Desulfofervidus</taxon>
    </lineage>
</organism>
<reference evidence="20 21" key="1">
    <citation type="submission" date="2015-10" db="EMBL/GenBank/DDBJ databases">
        <title>Candidatus Desulfofervidus auxilii, a hydrogenotrophic sulfate-reducing bacterium involved in the thermophilic anaerobic oxidation of methane.</title>
        <authorList>
            <person name="Krukenberg V."/>
            <person name="Richter M."/>
            <person name="Wegener G."/>
        </authorList>
    </citation>
    <scope>NUCLEOTIDE SEQUENCE [LARGE SCALE GENOMIC DNA]</scope>
    <source>
        <strain evidence="20 21">HS1</strain>
    </source>
</reference>
<evidence type="ECO:0000256" key="17">
    <source>
        <dbReference type="ARBA" id="ARBA00023264"/>
    </source>
</evidence>
<evidence type="ECO:0000256" key="3">
    <source>
        <dbReference type="ARBA" id="ARBA00005119"/>
    </source>
</evidence>
<keyword evidence="10 18" id="KW-0808">Transferase</keyword>
<evidence type="ECO:0000256" key="11">
    <source>
        <dbReference type="ARBA" id="ARBA00022692"/>
    </source>
</evidence>
<keyword evidence="9" id="KW-0444">Lipid biosynthesis</keyword>
<keyword evidence="8" id="KW-1003">Cell membrane</keyword>
<evidence type="ECO:0000256" key="16">
    <source>
        <dbReference type="ARBA" id="ARBA00023209"/>
    </source>
</evidence>
<evidence type="ECO:0000256" key="8">
    <source>
        <dbReference type="ARBA" id="ARBA00022475"/>
    </source>
</evidence>
<gene>
    <name evidence="20" type="ORF">HS1_002453</name>
</gene>
<evidence type="ECO:0000256" key="12">
    <source>
        <dbReference type="ARBA" id="ARBA00022695"/>
    </source>
</evidence>
<keyword evidence="17" id="KW-1208">Phospholipid metabolism</keyword>
<dbReference type="GO" id="GO:0016024">
    <property type="term" value="P:CDP-diacylglycerol biosynthetic process"/>
    <property type="evidence" value="ECO:0007669"/>
    <property type="project" value="UniProtKB-UniPathway"/>
</dbReference>
<evidence type="ECO:0000313" key="21">
    <source>
        <dbReference type="Proteomes" id="UP000070560"/>
    </source>
</evidence>
<comment type="catalytic activity">
    <reaction evidence="1 18">
        <text>a 1,2-diacyl-sn-glycero-3-phosphate + CTP + H(+) = a CDP-1,2-diacyl-sn-glycerol + diphosphate</text>
        <dbReference type="Rhea" id="RHEA:16229"/>
        <dbReference type="ChEBI" id="CHEBI:15378"/>
        <dbReference type="ChEBI" id="CHEBI:33019"/>
        <dbReference type="ChEBI" id="CHEBI:37563"/>
        <dbReference type="ChEBI" id="CHEBI:58332"/>
        <dbReference type="ChEBI" id="CHEBI:58608"/>
        <dbReference type="EC" id="2.7.7.41"/>
    </reaction>
</comment>
<feature type="transmembrane region" description="Helical" evidence="19">
    <location>
        <begin position="177"/>
        <end position="196"/>
    </location>
</feature>
<keyword evidence="16" id="KW-0594">Phospholipid biosynthesis</keyword>
<comment type="similarity">
    <text evidence="5 18">Belongs to the CDS family.</text>
</comment>
<comment type="subcellular location">
    <subcellularLocation>
        <location evidence="2">Cell membrane</location>
        <topology evidence="2">Multi-pass membrane protein</topology>
    </subcellularLocation>
</comment>
<evidence type="ECO:0000256" key="6">
    <source>
        <dbReference type="ARBA" id="ARBA00012487"/>
    </source>
</evidence>
<proteinExistence type="inferred from homology"/>
<dbReference type="RefSeq" id="WP_066066085.1">
    <property type="nucleotide sequence ID" value="NZ_CP013015.1"/>
</dbReference>
<dbReference type="PANTHER" id="PTHR46382:SF1">
    <property type="entry name" value="PHOSPHATIDATE CYTIDYLYLTRANSFERASE"/>
    <property type="match status" value="1"/>
</dbReference>
<dbReference type="Pfam" id="PF01148">
    <property type="entry name" value="CTP_transf_1"/>
    <property type="match status" value="1"/>
</dbReference>
<dbReference type="KEGG" id="daw:HS1_002453"/>
<evidence type="ECO:0000256" key="15">
    <source>
        <dbReference type="ARBA" id="ARBA00023136"/>
    </source>
</evidence>
<evidence type="ECO:0000256" key="1">
    <source>
        <dbReference type="ARBA" id="ARBA00001698"/>
    </source>
</evidence>
<evidence type="ECO:0000256" key="14">
    <source>
        <dbReference type="ARBA" id="ARBA00023098"/>
    </source>
</evidence>
<evidence type="ECO:0000256" key="7">
    <source>
        <dbReference type="ARBA" id="ARBA00019373"/>
    </source>
</evidence>
<feature type="transmembrane region" description="Helical" evidence="19">
    <location>
        <begin position="107"/>
        <end position="131"/>
    </location>
</feature>
<accession>A0A7U4TJ83</accession>
<keyword evidence="11 18" id="KW-0812">Transmembrane</keyword>
<feature type="transmembrane region" description="Helical" evidence="19">
    <location>
        <begin position="137"/>
        <end position="156"/>
    </location>
</feature>
<keyword evidence="15 19" id="KW-0472">Membrane</keyword>
<dbReference type="GO" id="GO:0004605">
    <property type="term" value="F:phosphatidate cytidylyltransferase activity"/>
    <property type="evidence" value="ECO:0007669"/>
    <property type="project" value="UniProtKB-EC"/>
</dbReference>
<dbReference type="AlphaFoldDB" id="A0A7U4TJ83"/>
<protein>
    <recommendedName>
        <fullName evidence="7 18">Phosphatidate cytidylyltransferase</fullName>
        <ecNumber evidence="6 18">2.7.7.41</ecNumber>
    </recommendedName>
</protein>
<comment type="pathway">
    <text evidence="4">Lipid metabolism.</text>
</comment>
<evidence type="ECO:0000256" key="18">
    <source>
        <dbReference type="RuleBase" id="RU003938"/>
    </source>
</evidence>
<dbReference type="Proteomes" id="UP000070560">
    <property type="component" value="Chromosome"/>
</dbReference>
<dbReference type="GO" id="GO:0005886">
    <property type="term" value="C:plasma membrane"/>
    <property type="evidence" value="ECO:0007669"/>
    <property type="project" value="UniProtKB-SubCell"/>
</dbReference>
<keyword evidence="21" id="KW-1185">Reference proteome</keyword>
<evidence type="ECO:0000256" key="13">
    <source>
        <dbReference type="ARBA" id="ARBA00022989"/>
    </source>
</evidence>
<name>A0A7U4TJ83_DESA2</name>
<evidence type="ECO:0000256" key="4">
    <source>
        <dbReference type="ARBA" id="ARBA00005189"/>
    </source>
</evidence>
<evidence type="ECO:0000256" key="19">
    <source>
        <dbReference type="SAM" id="Phobius"/>
    </source>
</evidence>